<keyword evidence="2 5" id="KW-0645">Protease</keyword>
<evidence type="ECO:0000256" key="3">
    <source>
        <dbReference type="ARBA" id="ARBA00022801"/>
    </source>
</evidence>
<dbReference type="InterPro" id="IPR006433">
    <property type="entry name" value="Prohead_protease"/>
</dbReference>
<dbReference type="RefSeq" id="WP_207327437.1">
    <property type="nucleotide sequence ID" value="NZ_JAFMYW010000001.1"/>
</dbReference>
<protein>
    <submittedName>
        <fullName evidence="5">HK97 family phage prohead protease</fullName>
    </submittedName>
</protein>
<name>A0ABS3JC07_9BACT</name>
<keyword evidence="6" id="KW-1185">Reference proteome</keyword>
<dbReference type="Pfam" id="PF04586">
    <property type="entry name" value="Peptidase_S78"/>
    <property type="match status" value="1"/>
</dbReference>
<dbReference type="Proteomes" id="UP000664628">
    <property type="component" value="Unassembled WGS sequence"/>
</dbReference>
<evidence type="ECO:0000256" key="2">
    <source>
        <dbReference type="ARBA" id="ARBA00022670"/>
    </source>
</evidence>
<evidence type="ECO:0000313" key="5">
    <source>
        <dbReference type="EMBL" id="MBO0947529.1"/>
    </source>
</evidence>
<dbReference type="GO" id="GO:0008233">
    <property type="term" value="F:peptidase activity"/>
    <property type="evidence" value="ECO:0007669"/>
    <property type="project" value="UniProtKB-KW"/>
</dbReference>
<dbReference type="InterPro" id="IPR054613">
    <property type="entry name" value="Peptidase_S78_dom"/>
</dbReference>
<keyword evidence="1" id="KW-1188">Viral release from host cell</keyword>
<sequence length="240" mass="26878">MSKLLKRLSESEHTKGLKDVDTKQGIVKGYFAAFNSKDSDGDIIVKGAFAKTIAERGPGSSNCRIRHLMDHDRTKSVCKIQTLTEDDYGLEYVSRAGKHSLGQDYLLMCEDGLITEHSIGYGTIQQNYDRAADANYLTELRLWEGSGLQGWGANPNTPFLGVKEDGVMSEDDFIVVFNLLEKALRTGKYSDETFKTFIEPNYKKLGDYLSQKRNTEPGRKSTQPNTEVEMLAAFRRGLNA</sequence>
<evidence type="ECO:0000313" key="6">
    <source>
        <dbReference type="Proteomes" id="UP000664628"/>
    </source>
</evidence>
<organism evidence="5 6">
    <name type="scientific">Fibrella forsythiae</name>
    <dbReference type="NCBI Taxonomy" id="2817061"/>
    <lineage>
        <taxon>Bacteria</taxon>
        <taxon>Pseudomonadati</taxon>
        <taxon>Bacteroidota</taxon>
        <taxon>Cytophagia</taxon>
        <taxon>Cytophagales</taxon>
        <taxon>Spirosomataceae</taxon>
        <taxon>Fibrella</taxon>
    </lineage>
</organism>
<dbReference type="GO" id="GO:0006508">
    <property type="term" value="P:proteolysis"/>
    <property type="evidence" value="ECO:0007669"/>
    <property type="project" value="UniProtKB-KW"/>
</dbReference>
<feature type="domain" description="Prohead serine protease" evidence="4">
    <location>
        <begin position="20"/>
        <end position="157"/>
    </location>
</feature>
<dbReference type="NCBIfam" id="TIGR01543">
    <property type="entry name" value="proheadase_HK97"/>
    <property type="match status" value="1"/>
</dbReference>
<keyword evidence="3" id="KW-0378">Hydrolase</keyword>
<gene>
    <name evidence="5" type="ORF">J2I46_02985</name>
</gene>
<evidence type="ECO:0000256" key="1">
    <source>
        <dbReference type="ARBA" id="ARBA00022612"/>
    </source>
</evidence>
<evidence type="ECO:0000259" key="4">
    <source>
        <dbReference type="Pfam" id="PF04586"/>
    </source>
</evidence>
<proteinExistence type="predicted"/>
<comment type="caution">
    <text evidence="5">The sequence shown here is derived from an EMBL/GenBank/DDBJ whole genome shotgun (WGS) entry which is preliminary data.</text>
</comment>
<accession>A0ABS3JC07</accession>
<reference evidence="5 6" key="1">
    <citation type="submission" date="2021-03" db="EMBL/GenBank/DDBJ databases">
        <title>Fibrella sp. HMF5405 genome sequencing and assembly.</title>
        <authorList>
            <person name="Kang H."/>
            <person name="Kim H."/>
            <person name="Bae S."/>
            <person name="Joh K."/>
        </authorList>
    </citation>
    <scope>NUCLEOTIDE SEQUENCE [LARGE SCALE GENOMIC DNA]</scope>
    <source>
        <strain evidence="5 6">HMF5405</strain>
    </source>
</reference>
<dbReference type="EMBL" id="JAFMYW010000001">
    <property type="protein sequence ID" value="MBO0947529.1"/>
    <property type="molecule type" value="Genomic_DNA"/>
</dbReference>